<evidence type="ECO:0000313" key="3">
    <source>
        <dbReference type="Proteomes" id="UP000499080"/>
    </source>
</evidence>
<feature type="non-terminal residue" evidence="2">
    <location>
        <position position="1"/>
    </location>
</feature>
<evidence type="ECO:0000313" key="2">
    <source>
        <dbReference type="EMBL" id="GBO24752.1"/>
    </source>
</evidence>
<reference evidence="2 3" key="1">
    <citation type="journal article" date="2019" name="Sci. Rep.">
        <title>Orb-weaving spider Araneus ventricosus genome elucidates the spidroin gene catalogue.</title>
        <authorList>
            <person name="Kono N."/>
            <person name="Nakamura H."/>
            <person name="Ohtoshi R."/>
            <person name="Moran D.A.P."/>
            <person name="Shinohara A."/>
            <person name="Yoshida Y."/>
            <person name="Fujiwara M."/>
            <person name="Mori M."/>
            <person name="Tomita M."/>
            <person name="Arakawa K."/>
        </authorList>
    </citation>
    <scope>NUCLEOTIDE SEQUENCE [LARGE SCALE GENOMIC DNA]</scope>
</reference>
<dbReference type="Proteomes" id="UP000499080">
    <property type="component" value="Unassembled WGS sequence"/>
</dbReference>
<gene>
    <name evidence="2" type="ORF">AVEN_219885_1</name>
</gene>
<name>A0A4Y2VJM8_ARAVE</name>
<dbReference type="EMBL" id="BGPR01047705">
    <property type="protein sequence ID" value="GBO24752.1"/>
    <property type="molecule type" value="Genomic_DNA"/>
</dbReference>
<feature type="region of interest" description="Disordered" evidence="1">
    <location>
        <begin position="60"/>
        <end position="88"/>
    </location>
</feature>
<organism evidence="2 3">
    <name type="scientific">Araneus ventricosus</name>
    <name type="common">Orbweaver spider</name>
    <name type="synonym">Epeira ventricosa</name>
    <dbReference type="NCBI Taxonomy" id="182803"/>
    <lineage>
        <taxon>Eukaryota</taxon>
        <taxon>Metazoa</taxon>
        <taxon>Ecdysozoa</taxon>
        <taxon>Arthropoda</taxon>
        <taxon>Chelicerata</taxon>
        <taxon>Arachnida</taxon>
        <taxon>Araneae</taxon>
        <taxon>Araneomorphae</taxon>
        <taxon>Entelegynae</taxon>
        <taxon>Araneoidea</taxon>
        <taxon>Araneidae</taxon>
        <taxon>Araneus</taxon>
    </lineage>
</organism>
<dbReference type="AlphaFoldDB" id="A0A4Y2VJM8"/>
<evidence type="ECO:0000256" key="1">
    <source>
        <dbReference type="SAM" id="MobiDB-lite"/>
    </source>
</evidence>
<proteinExistence type="predicted"/>
<keyword evidence="3" id="KW-1185">Reference proteome</keyword>
<protein>
    <submittedName>
        <fullName evidence="2">Uncharacterized protein</fullName>
    </submittedName>
</protein>
<feature type="compositionally biased region" description="Basic residues" evidence="1">
    <location>
        <begin position="67"/>
        <end position="78"/>
    </location>
</feature>
<sequence>RCYNKAGTIFNSGETRVARLLDHIPIIVDRRGFPLHVPCSYATPLRCRRIFTAPSARFDSCHESRGTGRKKLTSRQRPYHLPSDTTRDELISTDSGGYMKARDFIRNGAVDALCNSRGLPCLNI</sequence>
<comment type="caution">
    <text evidence="2">The sequence shown here is derived from an EMBL/GenBank/DDBJ whole genome shotgun (WGS) entry which is preliminary data.</text>
</comment>
<accession>A0A4Y2VJM8</accession>